<sequence length="73" mass="8392">MKNRHKGLIAISIFLVLFSGGWVANEFNNHRVHEKGLDGFETLNVDDDRIVPTVTPFGPREYIRIGKRNQLNE</sequence>
<evidence type="ECO:0000313" key="2">
    <source>
        <dbReference type="Proteomes" id="UP000678228"/>
    </source>
</evidence>
<dbReference type="AlphaFoldDB" id="A0A941APC4"/>
<gene>
    <name evidence="1" type="ORF">J7W16_09365</name>
</gene>
<dbReference type="RefSeq" id="WP_210597027.1">
    <property type="nucleotide sequence ID" value="NZ_JAGKSQ010000003.1"/>
</dbReference>
<dbReference type="EMBL" id="JAGKSQ010000003">
    <property type="protein sequence ID" value="MBP3951342.1"/>
    <property type="molecule type" value="Genomic_DNA"/>
</dbReference>
<name>A0A941APC4_9BACI</name>
<accession>A0A941APC4</accession>
<proteinExistence type="predicted"/>
<comment type="caution">
    <text evidence="1">The sequence shown here is derived from an EMBL/GenBank/DDBJ whole genome shotgun (WGS) entry which is preliminary data.</text>
</comment>
<protein>
    <submittedName>
        <fullName evidence="1">Uncharacterized protein</fullName>
    </submittedName>
</protein>
<reference evidence="1" key="1">
    <citation type="submission" date="2021-03" db="EMBL/GenBank/DDBJ databases">
        <title>Bacillus suaedae sp. nov., isolated from Suaeda aralocaspica.</title>
        <authorList>
            <person name="Lei R.F.R."/>
        </authorList>
    </citation>
    <scope>NUCLEOTIDE SEQUENCE</scope>
    <source>
        <strain evidence="1">YZJH907-2</strain>
    </source>
</reference>
<dbReference type="Proteomes" id="UP000678228">
    <property type="component" value="Unassembled WGS sequence"/>
</dbReference>
<organism evidence="1 2">
    <name type="scientific">Halalkalibacter suaedae</name>
    <dbReference type="NCBI Taxonomy" id="2822140"/>
    <lineage>
        <taxon>Bacteria</taxon>
        <taxon>Bacillati</taxon>
        <taxon>Bacillota</taxon>
        <taxon>Bacilli</taxon>
        <taxon>Bacillales</taxon>
        <taxon>Bacillaceae</taxon>
        <taxon>Halalkalibacter</taxon>
    </lineage>
</organism>
<evidence type="ECO:0000313" key="1">
    <source>
        <dbReference type="EMBL" id="MBP3951342.1"/>
    </source>
</evidence>
<keyword evidence="2" id="KW-1185">Reference proteome</keyword>